<dbReference type="InterPro" id="IPR036156">
    <property type="entry name" value="Beta-gal/glucu_dom_sf"/>
</dbReference>
<evidence type="ECO:0000256" key="3">
    <source>
        <dbReference type="ARBA" id="ARBA00023295"/>
    </source>
</evidence>
<dbReference type="PRINTS" id="PR00132">
    <property type="entry name" value="GLHYDRLASE2"/>
</dbReference>
<dbReference type="SUPFAM" id="SSF49303">
    <property type="entry name" value="beta-Galactosidase/glucuronidase domain"/>
    <property type="match status" value="1"/>
</dbReference>
<sequence length="831" mass="94013">MKKIKFNRDWKFCKIDGKMLGQEINGFPKGKTVTLPHDAMIEETPFRECVNEGQTACFPGGYYRYAKEFFVPEDWKEKTVTAEFEGAYMNSLVYLNNDRVESCHYGYSNFYVSLDHSLLYGKVNRLEVLVNNEEPNSRWYSGSGLYRNVWLYVDDTVHFAIDGIKISTPEVEKESCVVLVQPCVKNEDRHNHKIQVKTEILDGEGKAVTEETSDAFLYGGKELELYQRITLLNPRLWDCGDPYLYTCRLTLCADSGQSEQAEIKFGVRELKLDPVHGLRINGKQVKLRGACIHHDNGIIGACTLEMAEERRCRLLKEAGFNCIRSAHHPAGKALLDACDKYGLLVMDEFSDMWTWPKNRNDYAMYFESDWEKDVERMVEKDFNHPSVILYSTGNEIQEVGTAQGVEINRRIARKIRSLDPSRYVTNAFNGLLASLDYEQAICRELKEKASREGKGLNDIMGEEPDIMDPDITNGIEVHPVMTEKIDAFMESMDIAGYNYLTLRHTMDHERKPHRVVLGTETFPSEIQELWGIVKRNPYVIGDMTWTGQDYLGETGLGVIAFEGEKEERMGRTAWCGDIDITGKRRPVSYLREIVYGLRKEPYIAVEDPAHYGLKYEKSKWAFEDSISSWTWNGYEGKPVVIEVFAASDEVELFLNGRSLGRKPAGEANRFLAKYDAVYEPGVLTAKAYYTKGDEKTGLDESFEVYEEDLATAGKKLCLRASADHKELTANGGDVSFVTVELCDEKGIVDTQTVKNITVKAEGAGSIQGYGNGDPFFQGSYQQKTIPCFEGRVQAAVRAGFETGEATVTFSAEGCEPAKVRIMVKESVCPQL</sequence>
<feature type="domain" description="Glycoside hydrolase family 2" evidence="7">
    <location>
        <begin position="718"/>
        <end position="819"/>
    </location>
</feature>
<dbReference type="Pfam" id="PF00703">
    <property type="entry name" value="Glyco_hydro_2"/>
    <property type="match status" value="1"/>
</dbReference>
<dbReference type="Proteomes" id="UP000824041">
    <property type="component" value="Unassembled WGS sequence"/>
</dbReference>
<evidence type="ECO:0000313" key="9">
    <source>
        <dbReference type="Proteomes" id="UP000824041"/>
    </source>
</evidence>
<dbReference type="SUPFAM" id="SSF51445">
    <property type="entry name" value="(Trans)glycosidases"/>
    <property type="match status" value="1"/>
</dbReference>
<dbReference type="InterPro" id="IPR017853">
    <property type="entry name" value="GH"/>
</dbReference>
<dbReference type="InterPro" id="IPR008979">
    <property type="entry name" value="Galactose-bd-like_sf"/>
</dbReference>
<dbReference type="GO" id="GO:0005975">
    <property type="term" value="P:carbohydrate metabolic process"/>
    <property type="evidence" value="ECO:0007669"/>
    <property type="project" value="InterPro"/>
</dbReference>
<dbReference type="Pfam" id="PF18565">
    <property type="entry name" value="Glyco_hydro2_C5"/>
    <property type="match status" value="1"/>
</dbReference>
<feature type="domain" description="DUF4982" evidence="6">
    <location>
        <begin position="636"/>
        <end position="694"/>
    </location>
</feature>
<dbReference type="Pfam" id="PF16355">
    <property type="entry name" value="DUF4982"/>
    <property type="match status" value="1"/>
</dbReference>
<dbReference type="InterPro" id="IPR006102">
    <property type="entry name" value="Ig-like_GH2"/>
</dbReference>
<dbReference type="InterPro" id="IPR051913">
    <property type="entry name" value="GH2_Domain-Containing"/>
</dbReference>
<dbReference type="InterPro" id="IPR040605">
    <property type="entry name" value="Glyco_hydro2_dom5"/>
</dbReference>
<dbReference type="SUPFAM" id="SSF49785">
    <property type="entry name" value="Galactose-binding domain-like"/>
    <property type="match status" value="1"/>
</dbReference>
<dbReference type="EMBL" id="DXBU01000067">
    <property type="protein sequence ID" value="HIZ22137.1"/>
    <property type="molecule type" value="Genomic_DNA"/>
</dbReference>
<feature type="domain" description="Glycoside hydrolase family 2 catalytic" evidence="5">
    <location>
        <begin position="278"/>
        <end position="429"/>
    </location>
</feature>
<accession>A0A9D2DS11</accession>
<evidence type="ECO:0000313" key="8">
    <source>
        <dbReference type="EMBL" id="HIZ22137.1"/>
    </source>
</evidence>
<protein>
    <submittedName>
        <fullName evidence="8">DUF4982 domain-containing protein</fullName>
    </submittedName>
</protein>
<dbReference type="InterPro" id="IPR013783">
    <property type="entry name" value="Ig-like_fold"/>
</dbReference>
<dbReference type="PANTHER" id="PTHR42732:SF1">
    <property type="entry name" value="BETA-MANNOSIDASE"/>
    <property type="match status" value="1"/>
</dbReference>
<dbReference type="PANTHER" id="PTHR42732">
    <property type="entry name" value="BETA-GALACTOSIDASE"/>
    <property type="match status" value="1"/>
</dbReference>
<comment type="similarity">
    <text evidence="1">Belongs to the glycosyl hydrolase 2 family.</text>
</comment>
<feature type="domain" description="Glycoside hydrolase family 2 immunoglobulin-like beta-sandwich" evidence="4">
    <location>
        <begin position="162"/>
        <end position="268"/>
    </location>
</feature>
<evidence type="ECO:0000259" key="7">
    <source>
        <dbReference type="Pfam" id="PF18565"/>
    </source>
</evidence>
<reference evidence="8" key="1">
    <citation type="journal article" date="2021" name="PeerJ">
        <title>Extensive microbial diversity within the chicken gut microbiome revealed by metagenomics and culture.</title>
        <authorList>
            <person name="Gilroy R."/>
            <person name="Ravi A."/>
            <person name="Getino M."/>
            <person name="Pursley I."/>
            <person name="Horton D.L."/>
            <person name="Alikhan N.F."/>
            <person name="Baker D."/>
            <person name="Gharbi K."/>
            <person name="Hall N."/>
            <person name="Watson M."/>
            <person name="Adriaenssens E.M."/>
            <person name="Foster-Nyarko E."/>
            <person name="Jarju S."/>
            <person name="Secka A."/>
            <person name="Antonio M."/>
            <person name="Oren A."/>
            <person name="Chaudhuri R.R."/>
            <person name="La Ragione R."/>
            <person name="Hildebrand F."/>
            <person name="Pallen M.J."/>
        </authorList>
    </citation>
    <scope>NUCLEOTIDE SEQUENCE</scope>
    <source>
        <strain evidence="8">14324</strain>
    </source>
</reference>
<dbReference type="Gene3D" id="2.60.40.10">
    <property type="entry name" value="Immunoglobulins"/>
    <property type="match status" value="3"/>
</dbReference>
<evidence type="ECO:0000256" key="1">
    <source>
        <dbReference type="ARBA" id="ARBA00007401"/>
    </source>
</evidence>
<dbReference type="Pfam" id="PF02836">
    <property type="entry name" value="Glyco_hydro_2_C"/>
    <property type="match status" value="1"/>
</dbReference>
<dbReference type="GO" id="GO:0004553">
    <property type="term" value="F:hydrolase activity, hydrolyzing O-glycosyl compounds"/>
    <property type="evidence" value="ECO:0007669"/>
    <property type="project" value="InterPro"/>
</dbReference>
<keyword evidence="3" id="KW-0326">Glycosidase</keyword>
<gene>
    <name evidence="8" type="ORF">IAA21_04970</name>
</gene>
<keyword evidence="2" id="KW-0378">Hydrolase</keyword>
<comment type="caution">
    <text evidence="8">The sequence shown here is derived from an EMBL/GenBank/DDBJ whole genome shotgun (WGS) entry which is preliminary data.</text>
</comment>
<dbReference type="Gene3D" id="2.60.120.260">
    <property type="entry name" value="Galactose-binding domain-like"/>
    <property type="match status" value="1"/>
</dbReference>
<dbReference type="InterPro" id="IPR006103">
    <property type="entry name" value="Glyco_hydro_2_cat"/>
</dbReference>
<name>A0A9D2DS11_9FIRM</name>
<evidence type="ECO:0000259" key="4">
    <source>
        <dbReference type="Pfam" id="PF00703"/>
    </source>
</evidence>
<proteinExistence type="inferred from homology"/>
<evidence type="ECO:0000256" key="2">
    <source>
        <dbReference type="ARBA" id="ARBA00022801"/>
    </source>
</evidence>
<dbReference type="InterPro" id="IPR032311">
    <property type="entry name" value="DUF4982"/>
</dbReference>
<reference evidence="8" key="2">
    <citation type="submission" date="2021-04" db="EMBL/GenBank/DDBJ databases">
        <authorList>
            <person name="Gilroy R."/>
        </authorList>
    </citation>
    <scope>NUCLEOTIDE SEQUENCE</scope>
    <source>
        <strain evidence="8">14324</strain>
    </source>
</reference>
<dbReference type="InterPro" id="IPR006101">
    <property type="entry name" value="Glyco_hydro_2"/>
</dbReference>
<dbReference type="AlphaFoldDB" id="A0A9D2DS11"/>
<evidence type="ECO:0000259" key="6">
    <source>
        <dbReference type="Pfam" id="PF16355"/>
    </source>
</evidence>
<organism evidence="8 9">
    <name type="scientific">Candidatus Blautia faecigallinarum</name>
    <dbReference type="NCBI Taxonomy" id="2838488"/>
    <lineage>
        <taxon>Bacteria</taxon>
        <taxon>Bacillati</taxon>
        <taxon>Bacillota</taxon>
        <taxon>Clostridia</taxon>
        <taxon>Lachnospirales</taxon>
        <taxon>Lachnospiraceae</taxon>
        <taxon>Blautia</taxon>
    </lineage>
</organism>
<evidence type="ECO:0000259" key="5">
    <source>
        <dbReference type="Pfam" id="PF02836"/>
    </source>
</evidence>
<dbReference type="Gene3D" id="3.20.20.80">
    <property type="entry name" value="Glycosidases"/>
    <property type="match status" value="1"/>
</dbReference>